<sequence length="100" mass="10846">MKCTVNVSTWLFCPQHYLAMIGGTIAKPIILATYLCIEESDPARGALVSSIIFVSGLVTLLQSTLGVRSVLARKETMPVHPPPVHARSQVSSEREVKNAI</sequence>
<accession>A0A0P4WKG5</accession>
<proteinExistence type="predicted"/>
<organism evidence="3">
    <name type="scientific">Scylla olivacea</name>
    <name type="common">Orange mud crab</name>
    <name type="synonym">Cancer olivacea</name>
    <dbReference type="NCBI Taxonomy" id="85551"/>
    <lineage>
        <taxon>Eukaryota</taxon>
        <taxon>Metazoa</taxon>
        <taxon>Ecdysozoa</taxon>
        <taxon>Arthropoda</taxon>
        <taxon>Crustacea</taxon>
        <taxon>Multicrustacea</taxon>
        <taxon>Malacostraca</taxon>
        <taxon>Eumalacostraca</taxon>
        <taxon>Eucarida</taxon>
        <taxon>Decapoda</taxon>
        <taxon>Pleocyemata</taxon>
        <taxon>Brachyura</taxon>
        <taxon>Eubrachyura</taxon>
        <taxon>Portunoidea</taxon>
        <taxon>Portunidae</taxon>
        <taxon>Portuninae</taxon>
        <taxon>Scylla</taxon>
    </lineage>
</organism>
<feature type="region of interest" description="Disordered" evidence="1">
    <location>
        <begin position="78"/>
        <end position="100"/>
    </location>
</feature>
<dbReference type="EMBL" id="GDRN01028393">
    <property type="protein sequence ID" value="JAI67618.1"/>
    <property type="molecule type" value="Transcribed_RNA"/>
</dbReference>
<feature type="transmembrane region" description="Helical" evidence="2">
    <location>
        <begin position="47"/>
        <end position="67"/>
    </location>
</feature>
<keyword evidence="2" id="KW-0812">Transmembrane</keyword>
<name>A0A0P4WKG5_SCYOL</name>
<reference evidence="3" key="1">
    <citation type="submission" date="2015-09" db="EMBL/GenBank/DDBJ databases">
        <title>Scylla olivacea transcriptome.</title>
        <authorList>
            <person name="Ikhwanuddin M."/>
        </authorList>
    </citation>
    <scope>NUCLEOTIDE SEQUENCE</scope>
</reference>
<keyword evidence="2" id="KW-0472">Membrane</keyword>
<protein>
    <submittedName>
        <fullName evidence="3">Uncharacterized protein</fullName>
    </submittedName>
</protein>
<evidence type="ECO:0000256" key="1">
    <source>
        <dbReference type="SAM" id="MobiDB-lite"/>
    </source>
</evidence>
<dbReference type="AlphaFoldDB" id="A0A0P4WKG5"/>
<evidence type="ECO:0000313" key="3">
    <source>
        <dbReference type="EMBL" id="JAI67618.1"/>
    </source>
</evidence>
<evidence type="ECO:0000256" key="2">
    <source>
        <dbReference type="SAM" id="Phobius"/>
    </source>
</evidence>
<keyword evidence="2" id="KW-1133">Transmembrane helix</keyword>